<organism evidence="2 3">
    <name type="scientific">Apiospora marii</name>
    <dbReference type="NCBI Taxonomy" id="335849"/>
    <lineage>
        <taxon>Eukaryota</taxon>
        <taxon>Fungi</taxon>
        <taxon>Dikarya</taxon>
        <taxon>Ascomycota</taxon>
        <taxon>Pezizomycotina</taxon>
        <taxon>Sordariomycetes</taxon>
        <taxon>Xylariomycetidae</taxon>
        <taxon>Amphisphaeriales</taxon>
        <taxon>Apiosporaceae</taxon>
        <taxon>Apiospora</taxon>
    </lineage>
</organism>
<gene>
    <name evidence="2" type="ORF">PG991_006095</name>
</gene>
<dbReference type="EMBL" id="JAQQWI010000007">
    <property type="protein sequence ID" value="KAK8029039.1"/>
    <property type="molecule type" value="Genomic_DNA"/>
</dbReference>
<dbReference type="Proteomes" id="UP001396898">
    <property type="component" value="Unassembled WGS sequence"/>
</dbReference>
<proteinExistence type="predicted"/>
<keyword evidence="3" id="KW-1185">Reference proteome</keyword>
<evidence type="ECO:0000313" key="3">
    <source>
        <dbReference type="Proteomes" id="UP001396898"/>
    </source>
</evidence>
<comment type="caution">
    <text evidence="2">The sequence shown here is derived from an EMBL/GenBank/DDBJ whole genome shotgun (WGS) entry which is preliminary data.</text>
</comment>
<protein>
    <submittedName>
        <fullName evidence="2">Uncharacterized protein</fullName>
    </submittedName>
</protein>
<sequence>MTVRTRKSILTATRQAAKQGRRLKLIEGEAALPPSFSGFAAFLRSGCFEMAVAALQPGWGSSTSPPPQATRKLPHPNFIVMEPMPDPASLEISSSTYNRTAALPLMVWRTIGRRGRGADCRLAPSRHASNA</sequence>
<feature type="region of interest" description="Disordered" evidence="1">
    <location>
        <begin position="59"/>
        <end position="78"/>
    </location>
</feature>
<accession>A0ABR1SCW2</accession>
<name>A0ABR1SCW2_9PEZI</name>
<reference evidence="2 3" key="1">
    <citation type="submission" date="2023-01" db="EMBL/GenBank/DDBJ databases">
        <title>Analysis of 21 Apiospora genomes using comparative genomics revels a genus with tremendous synthesis potential of carbohydrate active enzymes and secondary metabolites.</title>
        <authorList>
            <person name="Sorensen T."/>
        </authorList>
    </citation>
    <scope>NUCLEOTIDE SEQUENCE [LARGE SCALE GENOMIC DNA]</scope>
    <source>
        <strain evidence="2 3">CBS 20057</strain>
    </source>
</reference>
<evidence type="ECO:0000256" key="1">
    <source>
        <dbReference type="SAM" id="MobiDB-lite"/>
    </source>
</evidence>
<evidence type="ECO:0000313" key="2">
    <source>
        <dbReference type="EMBL" id="KAK8029039.1"/>
    </source>
</evidence>